<protein>
    <submittedName>
        <fullName evidence="1">Uncharacterized protein</fullName>
    </submittedName>
</protein>
<dbReference type="AlphaFoldDB" id="A0A1T1AMH5"/>
<name>A0A1T1AMH5_RHOFE</name>
<dbReference type="STRING" id="28066.RF819_00280"/>
<accession>A0A1T1AMH5</accession>
<comment type="caution">
    <text evidence="1">The sequence shown here is derived from an EMBL/GenBank/DDBJ whole genome shotgun (WGS) entry which is preliminary data.</text>
</comment>
<dbReference type="Proteomes" id="UP000190750">
    <property type="component" value="Unassembled WGS sequence"/>
</dbReference>
<evidence type="ECO:0000313" key="2">
    <source>
        <dbReference type="Proteomes" id="UP000190750"/>
    </source>
</evidence>
<evidence type="ECO:0000313" key="1">
    <source>
        <dbReference type="EMBL" id="OOV05352.1"/>
    </source>
</evidence>
<proteinExistence type="predicted"/>
<reference evidence="1 2" key="1">
    <citation type="submission" date="2017-01" db="EMBL/GenBank/DDBJ databases">
        <title>Genome sequencing of Rhodoferax fermentans JCM 7819.</title>
        <authorList>
            <person name="Kim Y.J."/>
            <person name="Farh M.E.-A."/>
            <person name="Yang D.-C."/>
        </authorList>
    </citation>
    <scope>NUCLEOTIDE SEQUENCE [LARGE SCALE GENOMIC DNA]</scope>
    <source>
        <strain evidence="1 2">JCM 7819</strain>
    </source>
</reference>
<gene>
    <name evidence="1" type="ORF">RF819_00280</name>
</gene>
<keyword evidence="2" id="KW-1185">Reference proteome</keyword>
<organism evidence="1 2">
    <name type="scientific">Rhodoferax fermentans</name>
    <dbReference type="NCBI Taxonomy" id="28066"/>
    <lineage>
        <taxon>Bacteria</taxon>
        <taxon>Pseudomonadati</taxon>
        <taxon>Pseudomonadota</taxon>
        <taxon>Betaproteobacteria</taxon>
        <taxon>Burkholderiales</taxon>
        <taxon>Comamonadaceae</taxon>
        <taxon>Rhodoferax</taxon>
    </lineage>
</organism>
<sequence>MAKPVRSESRDQVQKILGTLHRYSEVISQSLTGSVSDSDEGMQKGIAALLGINALMPVETGVYQLNPRIRSFLSERLAQYSAMQTLTRITEQIHGGRAKWRELVDMRQSGDERDKAQIEESLNYTLNEIVFFMGQNLRLLNHQTATDYGNVESLKRKLRQNHFYADSVKTLISELNQLQDFFEMVDNEALAYGLHEIRHMVNVRVKARMGDWRVQLNDIQAIISKRLFVQRRVDRELKVLYGTGLWMVRNPTLDGFEVELGSAPQPTLLQPTPIRVRPRFDIQAHGIDQEKLLQAAAARLPAPSVVAGTKTAKLKQVVKSTSVELIDPPMREEDLLLEELVGFLSSPQRRPLEISQWQLERRKAAGLSEEAWLLYATHQLAVKGIRTELQVTKATDTFNAVFDDVMVFSAEVV</sequence>
<dbReference type="EMBL" id="MTJN01000002">
    <property type="protein sequence ID" value="OOV05352.1"/>
    <property type="molecule type" value="Genomic_DNA"/>
</dbReference>